<organism evidence="1 2">
    <name type="scientific">Diaminobutyricimonas aerilata</name>
    <dbReference type="NCBI Taxonomy" id="1162967"/>
    <lineage>
        <taxon>Bacteria</taxon>
        <taxon>Bacillati</taxon>
        <taxon>Actinomycetota</taxon>
        <taxon>Actinomycetes</taxon>
        <taxon>Micrococcales</taxon>
        <taxon>Microbacteriaceae</taxon>
        <taxon>Diaminobutyricimonas</taxon>
    </lineage>
</organism>
<reference evidence="1 2" key="1">
    <citation type="submission" date="2017-11" db="EMBL/GenBank/DDBJ databases">
        <title>Genomic Encyclopedia of Archaeal and Bacterial Type Strains, Phase II (KMG-II): From Individual Species to Whole Genera.</title>
        <authorList>
            <person name="Goeker M."/>
        </authorList>
    </citation>
    <scope>NUCLEOTIDE SEQUENCE [LARGE SCALE GENOMIC DNA]</scope>
    <source>
        <strain evidence="1 2">DSM 27393</strain>
    </source>
</reference>
<keyword evidence="2" id="KW-1185">Reference proteome</keyword>
<dbReference type="Proteomes" id="UP000228758">
    <property type="component" value="Unassembled WGS sequence"/>
</dbReference>
<evidence type="ECO:0000313" key="1">
    <source>
        <dbReference type="EMBL" id="PJJ73262.1"/>
    </source>
</evidence>
<gene>
    <name evidence="1" type="ORF">CLV46_2848</name>
</gene>
<dbReference type="OrthoDB" id="3769378at2"/>
<comment type="caution">
    <text evidence="1">The sequence shown here is derived from an EMBL/GenBank/DDBJ whole genome shotgun (WGS) entry which is preliminary data.</text>
</comment>
<sequence length="200" mass="21881">MNASLVDSLKGSSATPASYRIALPPGWRQFTADAAGESALLNLATNRFRRAGRPDVEAVVRRRVTQYMEGLRRSRAVAVYLPGQLDDETPVPMSVVLFRYTADPGSTLETVAAHRSRGSFGVADLPVGAVMRWVEQRQGVEGDKEVGSRTFHYLIPAPGDTRRAMLMSTAVLHLTDEPEADYVSTLELLSDAIAGTFRWT</sequence>
<name>A0A2M9CN09_9MICO</name>
<protein>
    <submittedName>
        <fullName evidence="1">Uncharacterized protein</fullName>
    </submittedName>
</protein>
<proteinExistence type="predicted"/>
<dbReference type="EMBL" id="PGFF01000001">
    <property type="protein sequence ID" value="PJJ73262.1"/>
    <property type="molecule type" value="Genomic_DNA"/>
</dbReference>
<accession>A0A2M9CN09</accession>
<evidence type="ECO:0000313" key="2">
    <source>
        <dbReference type="Proteomes" id="UP000228758"/>
    </source>
</evidence>
<dbReference type="RefSeq" id="WP_100365370.1">
    <property type="nucleotide sequence ID" value="NZ_PGFF01000001.1"/>
</dbReference>
<dbReference type="AlphaFoldDB" id="A0A2M9CN09"/>